<dbReference type="Gene3D" id="3.60.21.10">
    <property type="match status" value="1"/>
</dbReference>
<organism evidence="5 6">
    <name type="scientific">Homoserinibacter gongjuensis</name>
    <dbReference type="NCBI Taxonomy" id="1162968"/>
    <lineage>
        <taxon>Bacteria</taxon>
        <taxon>Bacillati</taxon>
        <taxon>Actinomycetota</taxon>
        <taxon>Actinomycetes</taxon>
        <taxon>Micrococcales</taxon>
        <taxon>Microbacteriaceae</taxon>
        <taxon>Homoserinibacter</taxon>
    </lineage>
</organism>
<sequence length="237" mass="25372">MAEVGAGSGTDAAHPVSAITPTVPSRTANSLARIAFSFVRVNRQASEDPTVLVVAAAVADSALSAQSEGVRLLMISDTHLPVRAKKLPDEVWAAVAAADVVFHAGDWVGVELLDELEERATRLVACWGNNDGTELRARLPEVARVELEGMSFAVVHETGTAAGRERRCESAYPDVDVLVFGHSHIPWDTTTPRGLRLLNPGSPTDRRRQPYGTFLTAKLGASGLDEVVLHPVERPRA</sequence>
<feature type="domain" description="Calcineurin-like phosphoesterase" evidence="4">
    <location>
        <begin position="71"/>
        <end position="219"/>
    </location>
</feature>
<evidence type="ECO:0000313" key="6">
    <source>
        <dbReference type="Proteomes" id="UP001157069"/>
    </source>
</evidence>
<gene>
    <name evidence="5" type="ORF">GCM10025869_30730</name>
</gene>
<evidence type="ECO:0000313" key="5">
    <source>
        <dbReference type="EMBL" id="GMA92544.1"/>
    </source>
</evidence>
<reference evidence="6" key="1">
    <citation type="journal article" date="2019" name="Int. J. Syst. Evol. Microbiol.">
        <title>The Global Catalogue of Microorganisms (GCM) 10K type strain sequencing project: providing services to taxonomists for standard genome sequencing and annotation.</title>
        <authorList>
            <consortium name="The Broad Institute Genomics Platform"/>
            <consortium name="The Broad Institute Genome Sequencing Center for Infectious Disease"/>
            <person name="Wu L."/>
            <person name="Ma J."/>
        </authorList>
    </citation>
    <scope>NUCLEOTIDE SEQUENCE [LARGE SCALE GENOMIC DNA]</scope>
    <source>
        <strain evidence="6">NBRC 108755</strain>
    </source>
</reference>
<name>A0ABQ6JZB4_9MICO</name>
<evidence type="ECO:0000256" key="3">
    <source>
        <dbReference type="SAM" id="MobiDB-lite"/>
    </source>
</evidence>
<evidence type="ECO:0000256" key="2">
    <source>
        <dbReference type="RuleBase" id="RU362039"/>
    </source>
</evidence>
<protein>
    <recommendedName>
        <fullName evidence="2">Phosphoesterase</fullName>
        <ecNumber evidence="2">3.1.4.-</ecNumber>
    </recommendedName>
</protein>
<comment type="similarity">
    <text evidence="1 2">Belongs to the metallophosphoesterase superfamily. YfcE family.</text>
</comment>
<dbReference type="PANTHER" id="PTHR11124">
    <property type="entry name" value="VACUOLAR SORTING PROTEIN VPS29"/>
    <property type="match status" value="1"/>
</dbReference>
<dbReference type="NCBIfam" id="TIGR00040">
    <property type="entry name" value="yfcE"/>
    <property type="match status" value="1"/>
</dbReference>
<evidence type="ECO:0000256" key="1">
    <source>
        <dbReference type="ARBA" id="ARBA00008950"/>
    </source>
</evidence>
<dbReference type="Pfam" id="PF12850">
    <property type="entry name" value="Metallophos_2"/>
    <property type="match status" value="1"/>
</dbReference>
<comment type="caution">
    <text evidence="5">The sequence shown here is derived from an EMBL/GenBank/DDBJ whole genome shotgun (WGS) entry which is preliminary data.</text>
</comment>
<evidence type="ECO:0000259" key="4">
    <source>
        <dbReference type="Pfam" id="PF12850"/>
    </source>
</evidence>
<dbReference type="Proteomes" id="UP001157069">
    <property type="component" value="Unassembled WGS sequence"/>
</dbReference>
<dbReference type="InterPro" id="IPR029052">
    <property type="entry name" value="Metallo-depent_PP-like"/>
</dbReference>
<proteinExistence type="inferred from homology"/>
<feature type="region of interest" description="Disordered" evidence="3">
    <location>
        <begin position="1"/>
        <end position="20"/>
    </location>
</feature>
<dbReference type="InterPro" id="IPR000979">
    <property type="entry name" value="Phosphodiesterase_MJ0936/Vps29"/>
</dbReference>
<comment type="cofactor">
    <cofactor evidence="2">
        <name>a divalent metal cation</name>
        <dbReference type="ChEBI" id="CHEBI:60240"/>
    </cofactor>
</comment>
<dbReference type="SUPFAM" id="SSF56300">
    <property type="entry name" value="Metallo-dependent phosphatases"/>
    <property type="match status" value="1"/>
</dbReference>
<dbReference type="EC" id="3.1.4.-" evidence="2"/>
<dbReference type="InterPro" id="IPR024654">
    <property type="entry name" value="Calcineurin-like_PHP_lpxH"/>
</dbReference>
<dbReference type="EMBL" id="BSVA01000001">
    <property type="protein sequence ID" value="GMA92544.1"/>
    <property type="molecule type" value="Genomic_DNA"/>
</dbReference>
<keyword evidence="2" id="KW-0479">Metal-binding</keyword>
<keyword evidence="6" id="KW-1185">Reference proteome</keyword>
<accession>A0ABQ6JZB4</accession>